<evidence type="ECO:0000313" key="2">
    <source>
        <dbReference type="EMBL" id="JAS27866.1"/>
    </source>
</evidence>
<feature type="non-terminal residue" evidence="2">
    <location>
        <position position="113"/>
    </location>
</feature>
<reference evidence="2" key="1">
    <citation type="submission" date="2015-12" db="EMBL/GenBank/DDBJ databases">
        <title>De novo transcriptome assembly of four potential Pierce s Disease insect vectors from Arizona vineyards.</title>
        <authorList>
            <person name="Tassone E.E."/>
        </authorList>
    </citation>
    <scope>NUCLEOTIDE SEQUENCE</scope>
</reference>
<dbReference type="AlphaFoldDB" id="A0A1B6DQA5"/>
<organism evidence="2">
    <name type="scientific">Clastoptera arizonana</name>
    <name type="common">Arizona spittle bug</name>
    <dbReference type="NCBI Taxonomy" id="38151"/>
    <lineage>
        <taxon>Eukaryota</taxon>
        <taxon>Metazoa</taxon>
        <taxon>Ecdysozoa</taxon>
        <taxon>Arthropoda</taxon>
        <taxon>Hexapoda</taxon>
        <taxon>Insecta</taxon>
        <taxon>Pterygota</taxon>
        <taxon>Neoptera</taxon>
        <taxon>Paraneoptera</taxon>
        <taxon>Hemiptera</taxon>
        <taxon>Auchenorrhyncha</taxon>
        <taxon>Cercopoidea</taxon>
        <taxon>Clastopteridae</taxon>
        <taxon>Clastoptera</taxon>
    </lineage>
</organism>
<gene>
    <name evidence="2" type="ORF">g.44294</name>
</gene>
<proteinExistence type="predicted"/>
<sequence length="113" mass="12115">QKPIQILQNSTQLGVEYSPRVGFAGGMLDVPGFNVIDKSLDKPQNDSDTGVLEATTFKSFTPNVINIVLKSFDLMASKVTGLGEVNSIEKPPGTPKDAERSSVFAEENVTEAT</sequence>
<dbReference type="EMBL" id="GEDC01009432">
    <property type="protein sequence ID" value="JAS27866.1"/>
    <property type="molecule type" value="Transcribed_RNA"/>
</dbReference>
<evidence type="ECO:0000256" key="1">
    <source>
        <dbReference type="SAM" id="MobiDB-lite"/>
    </source>
</evidence>
<name>A0A1B6DQA5_9HEMI</name>
<feature type="region of interest" description="Disordered" evidence="1">
    <location>
        <begin position="84"/>
        <end position="113"/>
    </location>
</feature>
<accession>A0A1B6DQA5</accession>
<feature type="non-terminal residue" evidence="2">
    <location>
        <position position="1"/>
    </location>
</feature>
<protein>
    <submittedName>
        <fullName evidence="2">Uncharacterized protein</fullName>
    </submittedName>
</protein>